<dbReference type="RefSeq" id="WP_011128190.1">
    <property type="nucleotide sequence ID" value="NC_005070.1"/>
</dbReference>
<organism evidence="1 2">
    <name type="scientific">Parasynechococcus marenigrum (strain WH8102)</name>
    <dbReference type="NCBI Taxonomy" id="84588"/>
    <lineage>
        <taxon>Bacteria</taxon>
        <taxon>Bacillati</taxon>
        <taxon>Cyanobacteriota</taxon>
        <taxon>Cyanophyceae</taxon>
        <taxon>Synechococcales</taxon>
        <taxon>Prochlorococcaceae</taxon>
        <taxon>Parasynechococcus</taxon>
        <taxon>Parasynechococcus marenigrum</taxon>
    </lineage>
</organism>
<evidence type="ECO:0000313" key="2">
    <source>
        <dbReference type="Proteomes" id="UP000001422"/>
    </source>
</evidence>
<dbReference type="eggNOG" id="ENOG502ZYIU">
    <property type="taxonomic scope" value="Bacteria"/>
</dbReference>
<dbReference type="Proteomes" id="UP000001422">
    <property type="component" value="Chromosome"/>
</dbReference>
<proteinExistence type="predicted"/>
<dbReference type="KEGG" id="syw:SYNW1326"/>
<protein>
    <submittedName>
        <fullName evidence="1">Conserved hypothetical</fullName>
    </submittedName>
</protein>
<name>Q7U6L2_PARMW</name>
<gene>
    <name evidence="1" type="ordered locus">SYNW1326</name>
</gene>
<sequence length="88" mass="10237">MTPEQVQPLKEKEKEEWRQFLLEQLINFLVQNRDSILSDYESINTGQLSREAIEAHGLLDFDLSITLHQDKKQSFGLGSGFFKAKLIR</sequence>
<evidence type="ECO:0000313" key="1">
    <source>
        <dbReference type="EMBL" id="CAE07841.1"/>
    </source>
</evidence>
<dbReference type="EMBL" id="BX569692">
    <property type="protein sequence ID" value="CAE07841.1"/>
    <property type="molecule type" value="Genomic_DNA"/>
</dbReference>
<accession>Q7U6L2</accession>
<keyword evidence="2" id="KW-1185">Reference proteome</keyword>
<reference evidence="1 2" key="1">
    <citation type="journal article" date="2003" name="Nature">
        <title>The genome of a motile marine Synechococcus.</title>
        <authorList>
            <person name="Palenik B."/>
            <person name="Brahamsha B."/>
            <person name="Larimer F."/>
            <person name="Land M."/>
            <person name="Hauser L."/>
            <person name="Chain P."/>
            <person name="Lamerdin J."/>
            <person name="Regala W."/>
            <person name="Allen E.A."/>
            <person name="McCarren J."/>
            <person name="Paulsen I."/>
            <person name="Dufresne A."/>
            <person name="Partensky F."/>
            <person name="Webb E."/>
            <person name="Waterbury J."/>
        </authorList>
    </citation>
    <scope>NUCLEOTIDE SEQUENCE [LARGE SCALE GENOMIC DNA]</scope>
    <source>
        <strain evidence="1 2">WH8102</strain>
    </source>
</reference>
<dbReference type="AlphaFoldDB" id="Q7U6L2"/>
<dbReference type="HOGENOM" id="CLU_166212_0_0_3"/>